<protein>
    <recommendedName>
        <fullName evidence="5">NAD(P)-binding protein</fullName>
    </recommendedName>
</protein>
<dbReference type="SUPFAM" id="SSF51735">
    <property type="entry name" value="NAD(P)-binding Rossmann-fold domains"/>
    <property type="match status" value="1"/>
</dbReference>
<reference evidence="3 4" key="1">
    <citation type="journal article" date="2024" name="Nat. Commun.">
        <title>Phylogenomics reveals the evolutionary origins of lichenization in chlorophyte algae.</title>
        <authorList>
            <person name="Puginier C."/>
            <person name="Libourel C."/>
            <person name="Otte J."/>
            <person name="Skaloud P."/>
            <person name="Haon M."/>
            <person name="Grisel S."/>
            <person name="Petersen M."/>
            <person name="Berrin J.G."/>
            <person name="Delaux P.M."/>
            <person name="Dal Grande F."/>
            <person name="Keller J."/>
        </authorList>
    </citation>
    <scope>NUCLEOTIDE SEQUENCE [LARGE SCALE GENOMIC DNA]</scope>
    <source>
        <strain evidence="3 4">SAG 216-7</strain>
    </source>
</reference>
<dbReference type="Pfam" id="PF00106">
    <property type="entry name" value="adh_short"/>
    <property type="match status" value="1"/>
</dbReference>
<dbReference type="PANTHER" id="PTHR43157:SF31">
    <property type="entry name" value="PHOSPHATIDYLINOSITOL-GLYCAN BIOSYNTHESIS CLASS F PROTEIN"/>
    <property type="match status" value="1"/>
</dbReference>
<keyword evidence="4" id="KW-1185">Reference proteome</keyword>
<dbReference type="InterPro" id="IPR036291">
    <property type="entry name" value="NAD(P)-bd_dom_sf"/>
</dbReference>
<dbReference type="NCBIfam" id="NF004846">
    <property type="entry name" value="PRK06197.1"/>
    <property type="match status" value="1"/>
</dbReference>
<dbReference type="PRINTS" id="PR00081">
    <property type="entry name" value="GDHRDH"/>
</dbReference>
<evidence type="ECO:0000256" key="2">
    <source>
        <dbReference type="RuleBase" id="RU000363"/>
    </source>
</evidence>
<comment type="caution">
    <text evidence="3">The sequence shown here is derived from an EMBL/GenBank/DDBJ whole genome shotgun (WGS) entry which is preliminary data.</text>
</comment>
<dbReference type="PANTHER" id="PTHR43157">
    <property type="entry name" value="PHOSPHATIDYLINOSITOL-GLYCAN BIOSYNTHESIS CLASS F PROTEIN-RELATED"/>
    <property type="match status" value="1"/>
</dbReference>
<evidence type="ECO:0000256" key="1">
    <source>
        <dbReference type="ARBA" id="ARBA00023002"/>
    </source>
</evidence>
<accession>A0ABR2YF79</accession>
<evidence type="ECO:0008006" key="5">
    <source>
        <dbReference type="Google" id="ProtNLM"/>
    </source>
</evidence>
<gene>
    <name evidence="3" type="ORF">WJX75_006317</name>
</gene>
<dbReference type="InterPro" id="IPR002347">
    <property type="entry name" value="SDR_fam"/>
</dbReference>
<name>A0ABR2YF79_9CHLO</name>
<evidence type="ECO:0000313" key="3">
    <source>
        <dbReference type="EMBL" id="KAK9904189.1"/>
    </source>
</evidence>
<dbReference type="Gene3D" id="3.40.50.720">
    <property type="entry name" value="NAD(P)-binding Rossmann-like Domain"/>
    <property type="match status" value="1"/>
</dbReference>
<keyword evidence="1" id="KW-0560">Oxidoreductase</keyword>
<dbReference type="PRINTS" id="PR00080">
    <property type="entry name" value="SDRFAMILY"/>
</dbReference>
<organism evidence="3 4">
    <name type="scientific">Coccomyxa subellipsoidea</name>
    <dbReference type="NCBI Taxonomy" id="248742"/>
    <lineage>
        <taxon>Eukaryota</taxon>
        <taxon>Viridiplantae</taxon>
        <taxon>Chlorophyta</taxon>
        <taxon>core chlorophytes</taxon>
        <taxon>Trebouxiophyceae</taxon>
        <taxon>Trebouxiophyceae incertae sedis</taxon>
        <taxon>Coccomyxaceae</taxon>
        <taxon>Coccomyxa</taxon>
    </lineage>
</organism>
<evidence type="ECO:0000313" key="4">
    <source>
        <dbReference type="Proteomes" id="UP001491310"/>
    </source>
</evidence>
<sequence>MLLKETVFWGANTGIGFETAKALAAQGYATVLACRDISKARAARDKIKEGLPGAKVEAVPLDLADLSSIRSFASKALDGGRPLDVLINNAGVMATPELQTKDGFELQLGTNHLGHFLLTTMLLPLLTDPSRPSRIVNVSSSAHMFGRINFEDLQSRRNYQPWVAYGQSKLANLLFTYELARRLPLDANVTVNALHPGVVQTELQRYLVPDPVPWWQVPLLKAASVFLKTPKQGAATSIYLASSPEVEGVSSKYWVDCKPKASNKASYDTDVARKLWEVSQELTGAPISGEVAAVPAAQQA</sequence>
<dbReference type="PROSITE" id="PS51257">
    <property type="entry name" value="PROKAR_LIPOPROTEIN"/>
    <property type="match status" value="1"/>
</dbReference>
<dbReference type="Proteomes" id="UP001491310">
    <property type="component" value="Unassembled WGS sequence"/>
</dbReference>
<dbReference type="CDD" id="cd05327">
    <property type="entry name" value="retinol-DH_like_SDR_c_like"/>
    <property type="match status" value="1"/>
</dbReference>
<proteinExistence type="inferred from homology"/>
<comment type="similarity">
    <text evidence="2">Belongs to the short-chain dehydrogenases/reductases (SDR) family.</text>
</comment>
<dbReference type="EMBL" id="JALJOT010000013">
    <property type="protein sequence ID" value="KAK9904189.1"/>
    <property type="molecule type" value="Genomic_DNA"/>
</dbReference>